<evidence type="ECO:0000313" key="2">
    <source>
        <dbReference type="Proteomes" id="UP000440694"/>
    </source>
</evidence>
<protein>
    <recommendedName>
        <fullName evidence="3">Surface antigen domain-containing protein</fullName>
    </recommendedName>
</protein>
<evidence type="ECO:0000313" key="1">
    <source>
        <dbReference type="EMBL" id="MTD95837.1"/>
    </source>
</evidence>
<gene>
    <name evidence="1" type="ORF">GIW81_15970</name>
</gene>
<proteinExistence type="predicted"/>
<dbReference type="AlphaFoldDB" id="A0A6I3KQA4"/>
<organism evidence="1 2">
    <name type="scientific">Hyphomicrobium album</name>
    <dbReference type="NCBI Taxonomy" id="2665159"/>
    <lineage>
        <taxon>Bacteria</taxon>
        <taxon>Pseudomonadati</taxon>
        <taxon>Pseudomonadota</taxon>
        <taxon>Alphaproteobacteria</taxon>
        <taxon>Hyphomicrobiales</taxon>
        <taxon>Hyphomicrobiaceae</taxon>
        <taxon>Hyphomicrobium</taxon>
    </lineage>
</organism>
<accession>A0A6I3KQA4</accession>
<evidence type="ECO:0008006" key="3">
    <source>
        <dbReference type="Google" id="ProtNLM"/>
    </source>
</evidence>
<dbReference type="EMBL" id="WMBQ01000002">
    <property type="protein sequence ID" value="MTD95837.1"/>
    <property type="molecule type" value="Genomic_DNA"/>
</dbReference>
<comment type="caution">
    <text evidence="1">The sequence shown here is derived from an EMBL/GenBank/DDBJ whole genome shotgun (WGS) entry which is preliminary data.</text>
</comment>
<dbReference type="Proteomes" id="UP000440694">
    <property type="component" value="Unassembled WGS sequence"/>
</dbReference>
<dbReference type="RefSeq" id="WP_154740330.1">
    <property type="nucleotide sequence ID" value="NZ_WMBQ01000002.1"/>
</dbReference>
<name>A0A6I3KQA4_9HYPH</name>
<keyword evidence="2" id="KW-1185">Reference proteome</keyword>
<reference evidence="1 2" key="1">
    <citation type="submission" date="2019-11" db="EMBL/GenBank/DDBJ databases">
        <title>Identification of a novel strain.</title>
        <authorList>
            <person name="Xu Q."/>
            <person name="Wang G."/>
        </authorList>
    </citation>
    <scope>NUCLEOTIDE SEQUENCE [LARGE SCALE GENOMIC DNA]</scope>
    <source>
        <strain evidence="2">xq</strain>
    </source>
</reference>
<sequence length="160" mass="17219">MSQNPSLVTLAAVVTTGIVLVGVILMGPTTAFGGEQWETSVSTETTDTPPAALPPVPGTSIMPGTFVDIPVGPYKLDEKDEIAALERIQYALSEVSDGKTYVWRRWHGRLSGLVQPTGSFKDQSGKVCRHLIVLMTTGHNTKKQEGIACRLPSGRWQLDG</sequence>